<name>A0A8H9H8Z0_9ACTO</name>
<proteinExistence type="predicted"/>
<organism evidence="1 2">
    <name type="scientific">Actinomyces gaoshouyii</name>
    <dbReference type="NCBI Taxonomy" id="1960083"/>
    <lineage>
        <taxon>Bacteria</taxon>
        <taxon>Bacillati</taxon>
        <taxon>Actinomycetota</taxon>
        <taxon>Actinomycetes</taxon>
        <taxon>Actinomycetales</taxon>
        <taxon>Actinomycetaceae</taxon>
        <taxon>Actinomyces</taxon>
    </lineage>
</organism>
<sequence>MNTYCQVVRERWGFSRPRGRLAGGHLAMEAGYRANAGTLASARPDAGEPPTVDTGSALHPAAYPADWDAIDEPRPIRAILGRLPGWRLVMDDEIPRALLRAPPPS</sequence>
<comment type="caution">
    <text evidence="1">The sequence shown here is derived from an EMBL/GenBank/DDBJ whole genome shotgun (WGS) entry which is preliminary data.</text>
</comment>
<evidence type="ECO:0000313" key="1">
    <source>
        <dbReference type="EMBL" id="GGO97753.1"/>
    </source>
</evidence>
<evidence type="ECO:0000313" key="2">
    <source>
        <dbReference type="Proteomes" id="UP000614239"/>
    </source>
</evidence>
<dbReference type="AlphaFoldDB" id="A0A8H9H8Z0"/>
<reference evidence="1" key="1">
    <citation type="journal article" date="2014" name="Int. J. Syst. Evol. Microbiol.">
        <title>Complete genome sequence of Corynebacterium casei LMG S-19264T (=DSM 44701T), isolated from a smear-ripened cheese.</title>
        <authorList>
            <consortium name="US DOE Joint Genome Institute (JGI-PGF)"/>
            <person name="Walter F."/>
            <person name="Albersmeier A."/>
            <person name="Kalinowski J."/>
            <person name="Ruckert C."/>
        </authorList>
    </citation>
    <scope>NUCLEOTIDE SEQUENCE</scope>
    <source>
        <strain evidence="1">CGMCC 4.7372</strain>
    </source>
</reference>
<gene>
    <name evidence="1" type="ORF">GCM10011612_11060</name>
</gene>
<accession>A0A8H9H8Z0</accession>
<dbReference type="Proteomes" id="UP000614239">
    <property type="component" value="Unassembled WGS sequence"/>
</dbReference>
<dbReference type="EMBL" id="BMNJ01000003">
    <property type="protein sequence ID" value="GGO97753.1"/>
    <property type="molecule type" value="Genomic_DNA"/>
</dbReference>
<protein>
    <submittedName>
        <fullName evidence="1">Uncharacterized protein</fullName>
    </submittedName>
</protein>
<keyword evidence="2" id="KW-1185">Reference proteome</keyword>
<reference evidence="1" key="2">
    <citation type="submission" date="2020-09" db="EMBL/GenBank/DDBJ databases">
        <authorList>
            <person name="Sun Q."/>
            <person name="Zhou Y."/>
        </authorList>
    </citation>
    <scope>NUCLEOTIDE SEQUENCE</scope>
    <source>
        <strain evidence="1">CGMCC 4.7372</strain>
    </source>
</reference>